<reference evidence="2 3" key="1">
    <citation type="journal article" date="2019" name="Sci. Rep.">
        <title>Orb-weaving spider Araneus ventricosus genome elucidates the spidroin gene catalogue.</title>
        <authorList>
            <person name="Kono N."/>
            <person name="Nakamura H."/>
            <person name="Ohtoshi R."/>
            <person name="Moran D.A.P."/>
            <person name="Shinohara A."/>
            <person name="Yoshida Y."/>
            <person name="Fujiwara M."/>
            <person name="Mori M."/>
            <person name="Tomita M."/>
            <person name="Arakawa K."/>
        </authorList>
    </citation>
    <scope>NUCLEOTIDE SEQUENCE [LARGE SCALE GENOMIC DNA]</scope>
</reference>
<sequence>MNLNFVKGPQNGFNFGLDRPTHAQVFQNGIFGTREGKKQSSRSKTYEIWNKLFETMELKKNSKSKTQCADSNLRPRCEASGTSKDLTKLRLRDEARKSEIRRVGEGSKSYGSAL</sequence>
<protein>
    <submittedName>
        <fullName evidence="2">Uncharacterized protein</fullName>
    </submittedName>
</protein>
<proteinExistence type="predicted"/>
<evidence type="ECO:0000256" key="1">
    <source>
        <dbReference type="SAM" id="MobiDB-lite"/>
    </source>
</evidence>
<gene>
    <name evidence="2" type="ORF">AVEN_159848_1</name>
</gene>
<accession>A0A4Y2HFN5</accession>
<name>A0A4Y2HFN5_ARAVE</name>
<dbReference type="Proteomes" id="UP000499080">
    <property type="component" value="Unassembled WGS sequence"/>
</dbReference>
<evidence type="ECO:0000313" key="3">
    <source>
        <dbReference type="Proteomes" id="UP000499080"/>
    </source>
</evidence>
<comment type="caution">
    <text evidence="2">The sequence shown here is derived from an EMBL/GenBank/DDBJ whole genome shotgun (WGS) entry which is preliminary data.</text>
</comment>
<feature type="compositionally biased region" description="Basic and acidic residues" evidence="1">
    <location>
        <begin position="85"/>
        <end position="105"/>
    </location>
</feature>
<keyword evidence="3" id="KW-1185">Reference proteome</keyword>
<organism evidence="2 3">
    <name type="scientific">Araneus ventricosus</name>
    <name type="common">Orbweaver spider</name>
    <name type="synonym">Epeira ventricosa</name>
    <dbReference type="NCBI Taxonomy" id="182803"/>
    <lineage>
        <taxon>Eukaryota</taxon>
        <taxon>Metazoa</taxon>
        <taxon>Ecdysozoa</taxon>
        <taxon>Arthropoda</taxon>
        <taxon>Chelicerata</taxon>
        <taxon>Arachnida</taxon>
        <taxon>Araneae</taxon>
        <taxon>Araneomorphae</taxon>
        <taxon>Entelegynae</taxon>
        <taxon>Araneoidea</taxon>
        <taxon>Araneidae</taxon>
        <taxon>Araneus</taxon>
    </lineage>
</organism>
<dbReference type="EMBL" id="BGPR01001910">
    <property type="protein sequence ID" value="GBM64116.1"/>
    <property type="molecule type" value="Genomic_DNA"/>
</dbReference>
<evidence type="ECO:0000313" key="2">
    <source>
        <dbReference type="EMBL" id="GBM64116.1"/>
    </source>
</evidence>
<dbReference type="AlphaFoldDB" id="A0A4Y2HFN5"/>
<feature type="region of interest" description="Disordered" evidence="1">
    <location>
        <begin position="60"/>
        <end position="114"/>
    </location>
</feature>